<proteinExistence type="predicted"/>
<evidence type="ECO:0000256" key="10">
    <source>
        <dbReference type="ARBA" id="ARBA00030646"/>
    </source>
</evidence>
<name>A0A084G6M1_PSEDA</name>
<dbReference type="AlphaFoldDB" id="A0A084G6M1"/>
<dbReference type="PANTHER" id="PTHR23516">
    <property type="entry name" value="SAM (S-ADENOSYL METHIONINE) TRANSPORTER"/>
    <property type="match status" value="1"/>
</dbReference>
<accession>A0A084G6M1</accession>
<feature type="transmembrane region" description="Helical" evidence="12">
    <location>
        <begin position="206"/>
        <end position="223"/>
    </location>
</feature>
<keyword evidence="7 12" id="KW-1133">Transmembrane helix</keyword>
<feature type="transmembrane region" description="Helical" evidence="12">
    <location>
        <begin position="135"/>
        <end position="155"/>
    </location>
</feature>
<keyword evidence="5" id="KW-1003">Cell membrane</keyword>
<keyword evidence="6 12" id="KW-0812">Transmembrane</keyword>
<feature type="transmembrane region" description="Helical" evidence="12">
    <location>
        <begin position="47"/>
        <end position="67"/>
    </location>
</feature>
<evidence type="ECO:0000256" key="7">
    <source>
        <dbReference type="ARBA" id="ARBA00022989"/>
    </source>
</evidence>
<evidence type="ECO:0000256" key="2">
    <source>
        <dbReference type="ARBA" id="ARBA00004651"/>
    </source>
</evidence>
<dbReference type="InterPro" id="IPR008509">
    <property type="entry name" value="MOT2/MFSD5"/>
</dbReference>
<evidence type="ECO:0000256" key="12">
    <source>
        <dbReference type="SAM" id="Phobius"/>
    </source>
</evidence>
<organism evidence="13 14">
    <name type="scientific">Pseudallescheria apiosperma</name>
    <name type="common">Scedosporium apiospermum</name>
    <dbReference type="NCBI Taxonomy" id="563466"/>
    <lineage>
        <taxon>Eukaryota</taxon>
        <taxon>Fungi</taxon>
        <taxon>Dikarya</taxon>
        <taxon>Ascomycota</taxon>
        <taxon>Pezizomycotina</taxon>
        <taxon>Sordariomycetes</taxon>
        <taxon>Hypocreomycetidae</taxon>
        <taxon>Microascales</taxon>
        <taxon>Microascaceae</taxon>
        <taxon>Scedosporium</taxon>
    </lineage>
</organism>
<dbReference type="Proteomes" id="UP000028545">
    <property type="component" value="Unassembled WGS sequence"/>
</dbReference>
<feature type="transmembrane region" description="Helical" evidence="12">
    <location>
        <begin position="350"/>
        <end position="372"/>
    </location>
</feature>
<evidence type="ECO:0000256" key="8">
    <source>
        <dbReference type="ARBA" id="ARBA00023065"/>
    </source>
</evidence>
<sequence>MLDLDIYQKNLAGLLLVCGTLLATGSPSKQGKQKAGRESPHQGSQRAFYIVYALVMASDWLQGPYLYSLYRDEHKVSPGLIPTLFTTGFLSGAVSAYFIGSVADRSGRRLACLSFCVIYSLSCLLTVVPSVPLLFAGRVLGGIGTSLLFSVFDTWMVTDFHQRKLASKGLSLSRTFGTMSTVNSIVAIASGISSEWLVEWAGTRKAPFGLSVGLLGLATVFIYSQWDENYGDATTPDSGSKPAENRLLKALTNKRVLSLGLASTMFEGSMYLFVFFWAPALEAAHANSPTPLPYGTIFASFMASMMTASLLFTKLSSYTTLSHGTLLSALLAVSTVIFYTLSSAPRTEQTAFWLFCAFEACVGVYWPVVGLLKGKVVDDAVRAQVYGVLRVPLNVFVVASLALTRGGGDYAKVFGACAAFLLAGAGAVALTIAGS</sequence>
<dbReference type="HOGENOM" id="CLU_034007_2_0_1"/>
<comment type="caution">
    <text evidence="13">The sequence shown here is derived from an EMBL/GenBank/DDBJ whole genome shotgun (WGS) entry which is preliminary data.</text>
</comment>
<keyword evidence="9 12" id="KW-0472">Membrane</keyword>
<dbReference type="PANTHER" id="PTHR23516:SF1">
    <property type="entry name" value="MOLYBDATE-ANION TRANSPORTER"/>
    <property type="match status" value="1"/>
</dbReference>
<evidence type="ECO:0000256" key="9">
    <source>
        <dbReference type="ARBA" id="ARBA00023136"/>
    </source>
</evidence>
<dbReference type="KEGG" id="sapo:SAPIO_CDS5435"/>
<feature type="transmembrane region" description="Helical" evidence="12">
    <location>
        <begin position="176"/>
        <end position="194"/>
    </location>
</feature>
<dbReference type="VEuPathDB" id="FungiDB:SAPIO_CDS5435"/>
<feature type="transmembrane region" description="Helical" evidence="12">
    <location>
        <begin position="256"/>
        <end position="280"/>
    </location>
</feature>
<evidence type="ECO:0000256" key="6">
    <source>
        <dbReference type="ARBA" id="ARBA00022692"/>
    </source>
</evidence>
<feature type="transmembrane region" description="Helical" evidence="12">
    <location>
        <begin position="292"/>
        <end position="312"/>
    </location>
</feature>
<feature type="transmembrane region" description="Helical" evidence="12">
    <location>
        <begin position="110"/>
        <end position="129"/>
    </location>
</feature>
<dbReference type="OrthoDB" id="263957at2759"/>
<evidence type="ECO:0000256" key="3">
    <source>
        <dbReference type="ARBA" id="ARBA00021242"/>
    </source>
</evidence>
<evidence type="ECO:0000256" key="11">
    <source>
        <dbReference type="ARBA" id="ARBA00032555"/>
    </source>
</evidence>
<dbReference type="GO" id="GO:0006811">
    <property type="term" value="P:monoatomic ion transport"/>
    <property type="evidence" value="ECO:0007669"/>
    <property type="project" value="UniProtKB-KW"/>
</dbReference>
<dbReference type="OMA" id="VFMWVPT"/>
<dbReference type="InterPro" id="IPR036259">
    <property type="entry name" value="MFS_trans_sf"/>
</dbReference>
<dbReference type="EMBL" id="JOWA01000098">
    <property type="protein sequence ID" value="KEZ42983.1"/>
    <property type="molecule type" value="Genomic_DNA"/>
</dbReference>
<comment type="subcellular location">
    <subcellularLocation>
        <location evidence="2">Cell membrane</location>
        <topology evidence="2">Multi-pass membrane protein</topology>
    </subcellularLocation>
</comment>
<evidence type="ECO:0000313" key="14">
    <source>
        <dbReference type="Proteomes" id="UP000028545"/>
    </source>
</evidence>
<dbReference type="RefSeq" id="XP_016642782.1">
    <property type="nucleotide sequence ID" value="XM_016787767.1"/>
</dbReference>
<dbReference type="GeneID" id="27724507"/>
<evidence type="ECO:0000256" key="1">
    <source>
        <dbReference type="ARBA" id="ARBA00003019"/>
    </source>
</evidence>
<feature type="transmembrane region" description="Helical" evidence="12">
    <location>
        <begin position="410"/>
        <end position="433"/>
    </location>
</feature>
<keyword evidence="14" id="KW-1185">Reference proteome</keyword>
<dbReference type="SUPFAM" id="SSF103473">
    <property type="entry name" value="MFS general substrate transporter"/>
    <property type="match status" value="1"/>
</dbReference>
<evidence type="ECO:0000256" key="5">
    <source>
        <dbReference type="ARBA" id="ARBA00022475"/>
    </source>
</evidence>
<evidence type="ECO:0000256" key="4">
    <source>
        <dbReference type="ARBA" id="ARBA00022448"/>
    </source>
</evidence>
<dbReference type="Gene3D" id="1.20.1250.20">
    <property type="entry name" value="MFS general substrate transporter like domains"/>
    <property type="match status" value="1"/>
</dbReference>
<comment type="function">
    <text evidence="1">Mediates high-affinity intracellular uptake of the rare oligo-element molybdenum.</text>
</comment>
<keyword evidence="4" id="KW-0813">Transport</keyword>
<protein>
    <recommendedName>
        <fullName evidence="3">Molybdate-anion transporter</fullName>
    </recommendedName>
    <alternativeName>
        <fullName evidence="10">Major facilitator superfamily domain-containing protein 5</fullName>
    </alternativeName>
    <alternativeName>
        <fullName evidence="11">Molybdate transporter 2 homolog</fullName>
    </alternativeName>
</protein>
<reference evidence="13 14" key="1">
    <citation type="journal article" date="2014" name="Genome Announc.">
        <title>Draft genome sequence of the pathogenic fungus Scedosporium apiospermum.</title>
        <authorList>
            <person name="Vandeputte P."/>
            <person name="Ghamrawi S."/>
            <person name="Rechenmann M."/>
            <person name="Iltis A."/>
            <person name="Giraud S."/>
            <person name="Fleury M."/>
            <person name="Thornton C."/>
            <person name="Delhaes L."/>
            <person name="Meyer W."/>
            <person name="Papon N."/>
            <person name="Bouchara J.P."/>
        </authorList>
    </citation>
    <scope>NUCLEOTIDE SEQUENCE [LARGE SCALE GENOMIC DNA]</scope>
    <source>
        <strain evidence="13 14">IHEM 14462</strain>
    </source>
</reference>
<feature type="transmembrane region" description="Helical" evidence="12">
    <location>
        <begin position="324"/>
        <end position="344"/>
    </location>
</feature>
<dbReference type="Pfam" id="PF05631">
    <property type="entry name" value="MFS_5"/>
    <property type="match status" value="1"/>
</dbReference>
<feature type="transmembrane region" description="Helical" evidence="12">
    <location>
        <begin position="79"/>
        <end position="98"/>
    </location>
</feature>
<gene>
    <name evidence="13" type="ORF">SAPIO_CDS5435</name>
</gene>
<keyword evidence="8" id="KW-0406">Ion transport</keyword>
<dbReference type="GO" id="GO:0015098">
    <property type="term" value="F:molybdate ion transmembrane transporter activity"/>
    <property type="evidence" value="ECO:0007669"/>
    <property type="project" value="InterPro"/>
</dbReference>
<feature type="transmembrane region" description="Helical" evidence="12">
    <location>
        <begin position="384"/>
        <end position="404"/>
    </location>
</feature>
<dbReference type="GO" id="GO:0005886">
    <property type="term" value="C:plasma membrane"/>
    <property type="evidence" value="ECO:0007669"/>
    <property type="project" value="UniProtKB-SubCell"/>
</dbReference>
<feature type="transmembrane region" description="Helical" evidence="12">
    <location>
        <begin position="6"/>
        <end position="26"/>
    </location>
</feature>
<evidence type="ECO:0000313" key="13">
    <source>
        <dbReference type="EMBL" id="KEZ42983.1"/>
    </source>
</evidence>